<accession>A0ABR3GQP1</accession>
<evidence type="ECO:0000313" key="1">
    <source>
        <dbReference type="EMBL" id="KAL0638256.1"/>
    </source>
</evidence>
<dbReference type="EMBL" id="JBBBZM010000024">
    <property type="protein sequence ID" value="KAL0638256.1"/>
    <property type="molecule type" value="Genomic_DNA"/>
</dbReference>
<evidence type="ECO:0000313" key="2">
    <source>
        <dbReference type="Proteomes" id="UP001447188"/>
    </source>
</evidence>
<name>A0ABR3GQP1_9PEZI</name>
<proteinExistence type="predicted"/>
<dbReference type="Proteomes" id="UP001447188">
    <property type="component" value="Unassembled WGS sequence"/>
</dbReference>
<organism evidence="1 2">
    <name type="scientific">Discina gigas</name>
    <dbReference type="NCBI Taxonomy" id="1032678"/>
    <lineage>
        <taxon>Eukaryota</taxon>
        <taxon>Fungi</taxon>
        <taxon>Dikarya</taxon>
        <taxon>Ascomycota</taxon>
        <taxon>Pezizomycotina</taxon>
        <taxon>Pezizomycetes</taxon>
        <taxon>Pezizales</taxon>
        <taxon>Discinaceae</taxon>
        <taxon>Discina</taxon>
    </lineage>
</organism>
<protein>
    <recommendedName>
        <fullName evidence="3">NACHT-NTPase and P-loop NTPases N-terminal domain-containing protein</fullName>
    </recommendedName>
</protein>
<gene>
    <name evidence="1" type="ORF">Q9L58_002713</name>
</gene>
<evidence type="ECO:0008006" key="3">
    <source>
        <dbReference type="Google" id="ProtNLM"/>
    </source>
</evidence>
<dbReference type="PANTHER" id="PTHR38886:SF1">
    <property type="entry name" value="NACHT-NTPASE AND P-LOOP NTPASES N-TERMINAL DOMAIN-CONTAINING PROTEIN"/>
    <property type="match status" value="1"/>
</dbReference>
<reference evidence="1 2" key="1">
    <citation type="submission" date="2024-02" db="EMBL/GenBank/DDBJ databases">
        <title>Discinaceae phylogenomics.</title>
        <authorList>
            <person name="Dirks A.C."/>
            <person name="James T.Y."/>
        </authorList>
    </citation>
    <scope>NUCLEOTIDE SEQUENCE [LARGE SCALE GENOMIC DNA]</scope>
    <source>
        <strain evidence="1 2">ACD0624</strain>
    </source>
</reference>
<sequence length="616" mass="68630">MALGLSIGDMIALTQLCYQVGKALSDGCGASEEFTGVQSLLYAIGEALKNLDAEVKKPDSIFAHEGRAKSLEILIYNCGLTLHRLEKLVKEYAPALGSGGSSKSFVKKFHDGWQKVMWVKEGPQLAILTGQLAVHQGALGLFTNTTNSAELAKIAAGQRELLERQHCLHTDRHGCDSEKHPLTSSVRPSKFPVEISENLPRRKAAKRPKHPDGLPFVSVERCNRINSGSFELQISEETENGKVVICPSAQLNGSHFMAPQSPGKPRDDLFLCNCRQWFGGPSKIGYHAKQLGNYSCGPKTFIAQSYFDADGHLGGESWWLLQPAVKQGMAKNLFLELKNLEKRPLFARIVASMLRTNVSRNVLLGVTPPFDLVRLAKNGPRPFERLQVAWSYDERNVGKKGLKLGIGKLPWAKGGVELSDATDVTGKTHLSQEKVLAYFPESRLPEFSWYRVAMFESINKTSFMEDEDFEDGNFFLDHFHTAAELRLKLNDPLNPNTTFWGSGEFGGADVTYSSYSDDGRPADGLMFTVSRFTIQKEDRKWPSPRPIDCALYFTFRHGHQASVSTLFTMWKRYESLSSLAGSAAEFPQAGSETPTANTPRFLMYFYTLHFQQFTCN</sequence>
<keyword evidence="2" id="KW-1185">Reference proteome</keyword>
<comment type="caution">
    <text evidence="1">The sequence shown here is derived from an EMBL/GenBank/DDBJ whole genome shotgun (WGS) entry which is preliminary data.</text>
</comment>
<dbReference type="PANTHER" id="PTHR38886">
    <property type="entry name" value="SESA DOMAIN-CONTAINING PROTEIN"/>
    <property type="match status" value="1"/>
</dbReference>